<evidence type="ECO:0000313" key="6">
    <source>
        <dbReference type="Proteomes" id="UP001139971"/>
    </source>
</evidence>
<sequence length="357" mass="38748">MTARRIERPAADIAQDKANAKSGGATINDIARLAGVSKKTVSRVINRSPLVQVQTRERVEALIREVGYVPDPMARGLAFRKSFLIGMVYDNPNAQYIVNMQGGALESLRGSGFELVVHPCDSKSDDYIAGVRHFVVQQRLHGVILVPRVSEDSALVDMLNEVGVRYARIAAVSLDQPRRMIATNDRLGAIEAANYLESLGHRRIGLITGPQRYLSARERGGGFIAALAKRGIELAPEYVIEGGYTFESGVAGAERLLALPERPTAIFALNDEMAAGVYKAAHRLGLSLPEQLSIVGFDDSPLATRLWPSLTSVRLPIWDMGLHAAAMLLSPEESPREGPLIAPHLVVRESCSSPGRV</sequence>
<dbReference type="PANTHER" id="PTHR30146">
    <property type="entry name" value="LACI-RELATED TRANSCRIPTIONAL REPRESSOR"/>
    <property type="match status" value="1"/>
</dbReference>
<dbReference type="InterPro" id="IPR028082">
    <property type="entry name" value="Peripla_BP_I"/>
</dbReference>
<comment type="caution">
    <text evidence="5">The sequence shown here is derived from an EMBL/GenBank/DDBJ whole genome shotgun (WGS) entry which is preliminary data.</text>
</comment>
<dbReference type="AlphaFoldDB" id="A0A9X4BJ40"/>
<dbReference type="InterPro" id="IPR010982">
    <property type="entry name" value="Lambda_DNA-bd_dom_sf"/>
</dbReference>
<protein>
    <submittedName>
        <fullName evidence="5">LacI family DNA-binding transcriptional regulator</fullName>
    </submittedName>
</protein>
<dbReference type="CDD" id="cd01392">
    <property type="entry name" value="HTH_LacI"/>
    <property type="match status" value="1"/>
</dbReference>
<dbReference type="PROSITE" id="PS00356">
    <property type="entry name" value="HTH_LACI_1"/>
    <property type="match status" value="1"/>
</dbReference>
<evidence type="ECO:0000256" key="2">
    <source>
        <dbReference type="ARBA" id="ARBA00023125"/>
    </source>
</evidence>
<dbReference type="Proteomes" id="UP001139971">
    <property type="component" value="Unassembled WGS sequence"/>
</dbReference>
<dbReference type="Pfam" id="PF00356">
    <property type="entry name" value="LacI"/>
    <property type="match status" value="1"/>
</dbReference>
<evidence type="ECO:0000256" key="1">
    <source>
        <dbReference type="ARBA" id="ARBA00023015"/>
    </source>
</evidence>
<dbReference type="PANTHER" id="PTHR30146:SF153">
    <property type="entry name" value="LACTOSE OPERON REPRESSOR"/>
    <property type="match status" value="1"/>
</dbReference>
<gene>
    <name evidence="5" type="ORF">OD750_025760</name>
</gene>
<accession>A0A9X4BJ40</accession>
<proteinExistence type="predicted"/>
<evidence type="ECO:0000259" key="4">
    <source>
        <dbReference type="PROSITE" id="PS50932"/>
    </source>
</evidence>
<dbReference type="EMBL" id="JAOVZO020000023">
    <property type="protein sequence ID" value="MDC8015945.1"/>
    <property type="molecule type" value="Genomic_DNA"/>
</dbReference>
<keyword evidence="2 5" id="KW-0238">DNA-binding</keyword>
<dbReference type="CDD" id="cd01545">
    <property type="entry name" value="PBP1_SalR"/>
    <property type="match status" value="1"/>
</dbReference>
<dbReference type="Gene3D" id="1.10.260.40">
    <property type="entry name" value="lambda repressor-like DNA-binding domains"/>
    <property type="match status" value="1"/>
</dbReference>
<dbReference type="SUPFAM" id="SSF53822">
    <property type="entry name" value="Periplasmic binding protein-like I"/>
    <property type="match status" value="1"/>
</dbReference>
<dbReference type="Pfam" id="PF13377">
    <property type="entry name" value="Peripla_BP_3"/>
    <property type="match status" value="1"/>
</dbReference>
<dbReference type="InterPro" id="IPR000843">
    <property type="entry name" value="HTH_LacI"/>
</dbReference>
<feature type="domain" description="HTH lacI-type" evidence="4">
    <location>
        <begin position="25"/>
        <end position="79"/>
    </location>
</feature>
<keyword evidence="1" id="KW-0805">Transcription regulation</keyword>
<dbReference type="InterPro" id="IPR046335">
    <property type="entry name" value="LacI/GalR-like_sensor"/>
</dbReference>
<organism evidence="5 6">
    <name type="scientific">Tahibacter soli</name>
    <dbReference type="NCBI Taxonomy" id="2983605"/>
    <lineage>
        <taxon>Bacteria</taxon>
        <taxon>Pseudomonadati</taxon>
        <taxon>Pseudomonadota</taxon>
        <taxon>Gammaproteobacteria</taxon>
        <taxon>Lysobacterales</taxon>
        <taxon>Rhodanobacteraceae</taxon>
        <taxon>Tahibacter</taxon>
    </lineage>
</organism>
<dbReference type="GO" id="GO:0000976">
    <property type="term" value="F:transcription cis-regulatory region binding"/>
    <property type="evidence" value="ECO:0007669"/>
    <property type="project" value="TreeGrafter"/>
</dbReference>
<evidence type="ECO:0000313" key="5">
    <source>
        <dbReference type="EMBL" id="MDC8015945.1"/>
    </source>
</evidence>
<dbReference type="SMART" id="SM00354">
    <property type="entry name" value="HTH_LACI"/>
    <property type="match status" value="1"/>
</dbReference>
<dbReference type="SUPFAM" id="SSF47413">
    <property type="entry name" value="lambda repressor-like DNA-binding domains"/>
    <property type="match status" value="1"/>
</dbReference>
<reference evidence="5" key="1">
    <citation type="submission" date="2023-02" db="EMBL/GenBank/DDBJ databases">
        <title>Tahibacter soli sp. nov. isolated from soil.</title>
        <authorList>
            <person name="Baek J.H."/>
            <person name="Lee J.K."/>
            <person name="Choi D.G."/>
            <person name="Jeon C.O."/>
        </authorList>
    </citation>
    <scope>NUCLEOTIDE SEQUENCE</scope>
    <source>
        <strain evidence="5">BL</strain>
    </source>
</reference>
<dbReference type="PRINTS" id="PR00036">
    <property type="entry name" value="HTHLACI"/>
</dbReference>
<dbReference type="GO" id="GO:0003700">
    <property type="term" value="F:DNA-binding transcription factor activity"/>
    <property type="evidence" value="ECO:0007669"/>
    <property type="project" value="TreeGrafter"/>
</dbReference>
<evidence type="ECO:0000256" key="3">
    <source>
        <dbReference type="ARBA" id="ARBA00023163"/>
    </source>
</evidence>
<dbReference type="Gene3D" id="3.40.50.2300">
    <property type="match status" value="2"/>
</dbReference>
<name>A0A9X4BJ40_9GAMM</name>
<keyword evidence="6" id="KW-1185">Reference proteome</keyword>
<dbReference type="RefSeq" id="WP_263543577.1">
    <property type="nucleotide sequence ID" value="NZ_JAOVZO020000023.1"/>
</dbReference>
<keyword evidence="3" id="KW-0804">Transcription</keyword>
<dbReference type="PROSITE" id="PS50932">
    <property type="entry name" value="HTH_LACI_2"/>
    <property type="match status" value="1"/>
</dbReference>